<feature type="compositionally biased region" description="Polar residues" evidence="1">
    <location>
        <begin position="567"/>
        <end position="577"/>
    </location>
</feature>
<dbReference type="EMBL" id="JARKIF010000002">
    <property type="protein sequence ID" value="KAJ7647534.1"/>
    <property type="molecule type" value="Genomic_DNA"/>
</dbReference>
<proteinExistence type="predicted"/>
<accession>A0AAD7CFL1</accession>
<protein>
    <recommendedName>
        <fullName evidence="2">Ams2/SPT21 N-terminal domain-containing protein</fullName>
    </recommendedName>
</protein>
<feature type="region of interest" description="Disordered" evidence="1">
    <location>
        <begin position="152"/>
        <end position="233"/>
    </location>
</feature>
<dbReference type="AlphaFoldDB" id="A0AAD7CFL1"/>
<feature type="compositionally biased region" description="Low complexity" evidence="1">
    <location>
        <begin position="319"/>
        <end position="338"/>
    </location>
</feature>
<feature type="compositionally biased region" description="Polar residues" evidence="1">
    <location>
        <begin position="398"/>
        <end position="407"/>
    </location>
</feature>
<organism evidence="3 4">
    <name type="scientific">Roridomyces roridus</name>
    <dbReference type="NCBI Taxonomy" id="1738132"/>
    <lineage>
        <taxon>Eukaryota</taxon>
        <taxon>Fungi</taxon>
        <taxon>Dikarya</taxon>
        <taxon>Basidiomycota</taxon>
        <taxon>Agaricomycotina</taxon>
        <taxon>Agaricomycetes</taxon>
        <taxon>Agaricomycetidae</taxon>
        <taxon>Agaricales</taxon>
        <taxon>Marasmiineae</taxon>
        <taxon>Mycenaceae</taxon>
        <taxon>Roridomyces</taxon>
    </lineage>
</organism>
<dbReference type="PANTHER" id="PTHR39147:SF1">
    <property type="entry name" value="PROTEIN SPT21"/>
    <property type="match status" value="1"/>
</dbReference>
<feature type="compositionally biased region" description="Low complexity" evidence="1">
    <location>
        <begin position="412"/>
        <end position="427"/>
    </location>
</feature>
<keyword evidence="4" id="KW-1185">Reference proteome</keyword>
<comment type="caution">
    <text evidence="3">The sequence shown here is derived from an EMBL/GenBank/DDBJ whole genome shotgun (WGS) entry which is preliminary data.</text>
</comment>
<sequence length="786" mass="84640">MAGHLPLRILYSLNSSPQYILCKSPTAVPVEFVPSPEAPNYASASLKTCLNTICRSSPEIINDSCDYSVYLLDPLEGDCTPSGSAFETRVAVGMGLMSWALNADETDAMSATGTVKVSAMGSKSLEIIFSLRQTAPMEKAALPETLRSWGSAISKQKGKRPAAPARKRAPNFESDKLLGTGECYTGPERRSTGRPRYKARDNDVIVLDHSPGPSSQPGASTPTPSSSQTDQHPVHDPAALIDILALFQTISPDVVRNKALGNALGSVDGSEGSAVQARPGLAEALRSSDDEIVVLNKENVNPTDFRRRAEREKEDQKLAETPQVATPATQTQPEASTPLPSNSPSRKRTLSQFMADQTPARDKEPQRSYYRQPERSASMSNATLVADGADSRSRFRRTNSCDPSSSKSQEHASNVSASSPARPNPSRQKYVVPAWARTETATQPRLSDHAAQLKQLREREKSEEAKKRALLRRKHQKEDKNPIQDEPPAGPSAILPVPVAASNALPVFAAVANGLSISSPPRPSVPTVWNPPCTPPRPRRAQTATPGGLTSLFTPTTGSWEAERLSVSPSASKAATQESEKDVLGQELDSAFDELDFPPSTQPTASSDVDANSHQDEYDSDDDSDNPPPKQHWVGLPPSSPPPPSSSPFLGPAPLEDDEIDESPLLPSEADAGSELETDAEVPGYSVEELSDLLNVGDLDHFFQSPTSPVDGAASLFDQFTNQDSDDAQTMKDWGLDVNFDASNPDFDFTEFWESVKPLVENNSNEDLEQSQLAGDVQALLSGCLV</sequence>
<evidence type="ECO:0000313" key="4">
    <source>
        <dbReference type="Proteomes" id="UP001221142"/>
    </source>
</evidence>
<evidence type="ECO:0000313" key="3">
    <source>
        <dbReference type="EMBL" id="KAJ7647534.1"/>
    </source>
</evidence>
<feature type="compositionally biased region" description="Basic and acidic residues" evidence="1">
    <location>
        <begin position="304"/>
        <end position="318"/>
    </location>
</feature>
<evidence type="ECO:0000259" key="2">
    <source>
        <dbReference type="Pfam" id="PF25823"/>
    </source>
</evidence>
<feature type="domain" description="Ams2/SPT21 N-terminal" evidence="2">
    <location>
        <begin position="6"/>
        <end position="120"/>
    </location>
</feature>
<evidence type="ECO:0000256" key="1">
    <source>
        <dbReference type="SAM" id="MobiDB-lite"/>
    </source>
</evidence>
<feature type="region of interest" description="Disordered" evidence="1">
    <location>
        <begin position="303"/>
        <end position="491"/>
    </location>
</feature>
<dbReference type="InterPro" id="IPR057725">
    <property type="entry name" value="Ams2-SPT21_N"/>
</dbReference>
<dbReference type="InterPro" id="IPR042403">
    <property type="entry name" value="Spt21/Ams2"/>
</dbReference>
<feature type="region of interest" description="Disordered" evidence="1">
    <location>
        <begin position="517"/>
        <end position="680"/>
    </location>
</feature>
<name>A0AAD7CFL1_9AGAR</name>
<reference evidence="3" key="1">
    <citation type="submission" date="2023-03" db="EMBL/GenBank/DDBJ databases">
        <title>Massive genome expansion in bonnet fungi (Mycena s.s.) driven by repeated elements and novel gene families across ecological guilds.</title>
        <authorList>
            <consortium name="Lawrence Berkeley National Laboratory"/>
            <person name="Harder C.B."/>
            <person name="Miyauchi S."/>
            <person name="Viragh M."/>
            <person name="Kuo A."/>
            <person name="Thoen E."/>
            <person name="Andreopoulos B."/>
            <person name="Lu D."/>
            <person name="Skrede I."/>
            <person name="Drula E."/>
            <person name="Henrissat B."/>
            <person name="Morin E."/>
            <person name="Kohler A."/>
            <person name="Barry K."/>
            <person name="LaButti K."/>
            <person name="Morin E."/>
            <person name="Salamov A."/>
            <person name="Lipzen A."/>
            <person name="Mereny Z."/>
            <person name="Hegedus B."/>
            <person name="Baldrian P."/>
            <person name="Stursova M."/>
            <person name="Weitz H."/>
            <person name="Taylor A."/>
            <person name="Grigoriev I.V."/>
            <person name="Nagy L.G."/>
            <person name="Martin F."/>
            <person name="Kauserud H."/>
        </authorList>
    </citation>
    <scope>NUCLEOTIDE SEQUENCE</scope>
    <source>
        <strain evidence="3">9284</strain>
    </source>
</reference>
<feature type="compositionally biased region" description="Low complexity" evidence="1">
    <location>
        <begin position="210"/>
        <end position="229"/>
    </location>
</feature>
<feature type="compositionally biased region" description="Polar residues" evidence="1">
    <location>
        <begin position="339"/>
        <end position="355"/>
    </location>
</feature>
<dbReference type="Proteomes" id="UP001221142">
    <property type="component" value="Unassembled WGS sequence"/>
</dbReference>
<feature type="compositionally biased region" description="Basic residues" evidence="1">
    <location>
        <begin position="156"/>
        <end position="169"/>
    </location>
</feature>
<gene>
    <name evidence="3" type="ORF">FB45DRAFT_893683</name>
</gene>
<dbReference type="Pfam" id="PF25823">
    <property type="entry name" value="Ams2-SPT21_N"/>
    <property type="match status" value="1"/>
</dbReference>
<dbReference type="PANTHER" id="PTHR39147">
    <property type="entry name" value="PROTEIN SPT21"/>
    <property type="match status" value="1"/>
</dbReference>
<feature type="compositionally biased region" description="Basic and acidic residues" evidence="1">
    <location>
        <begin position="455"/>
        <end position="467"/>
    </location>
</feature>